<dbReference type="GO" id="GO:0008233">
    <property type="term" value="F:peptidase activity"/>
    <property type="evidence" value="ECO:0007669"/>
    <property type="project" value="UniProtKB-UniRule"/>
</dbReference>
<organism evidence="10 11">
    <name type="scientific">Amphibalanus amphitrite</name>
    <name type="common">Striped barnacle</name>
    <name type="synonym">Balanus amphitrite</name>
    <dbReference type="NCBI Taxonomy" id="1232801"/>
    <lineage>
        <taxon>Eukaryota</taxon>
        <taxon>Metazoa</taxon>
        <taxon>Ecdysozoa</taxon>
        <taxon>Arthropoda</taxon>
        <taxon>Crustacea</taxon>
        <taxon>Multicrustacea</taxon>
        <taxon>Cirripedia</taxon>
        <taxon>Thoracica</taxon>
        <taxon>Thoracicalcarea</taxon>
        <taxon>Balanomorpha</taxon>
        <taxon>Balanoidea</taxon>
        <taxon>Balanidae</taxon>
        <taxon>Amphibalaninae</taxon>
        <taxon>Amphibalanus</taxon>
    </lineage>
</organism>
<comment type="similarity">
    <text evidence="2 9">Belongs to the SPCS2 family.</text>
</comment>
<evidence type="ECO:0000256" key="6">
    <source>
        <dbReference type="ARBA" id="ARBA00022989"/>
    </source>
</evidence>
<proteinExistence type="inferred from homology"/>
<keyword evidence="11" id="KW-1185">Reference proteome</keyword>
<accession>A0A6A4VI07</accession>
<evidence type="ECO:0000256" key="7">
    <source>
        <dbReference type="ARBA" id="ARBA00023136"/>
    </source>
</evidence>
<evidence type="ECO:0000313" key="10">
    <source>
        <dbReference type="EMBL" id="KAF0290092.1"/>
    </source>
</evidence>
<dbReference type="Pfam" id="PF06703">
    <property type="entry name" value="SPC25"/>
    <property type="match status" value="1"/>
</dbReference>
<dbReference type="PANTHER" id="PTHR13085">
    <property type="entry name" value="MICROSOMAL SIGNAL PEPTIDASE 25 KDA SUBUNIT"/>
    <property type="match status" value="1"/>
</dbReference>
<evidence type="ECO:0000256" key="3">
    <source>
        <dbReference type="ARBA" id="ARBA00017057"/>
    </source>
</evidence>
<evidence type="ECO:0000256" key="5">
    <source>
        <dbReference type="ARBA" id="ARBA00022824"/>
    </source>
</evidence>
<evidence type="ECO:0000256" key="8">
    <source>
        <dbReference type="ARBA" id="ARBA00045608"/>
    </source>
</evidence>
<dbReference type="GO" id="GO:0005787">
    <property type="term" value="C:signal peptidase complex"/>
    <property type="evidence" value="ECO:0007669"/>
    <property type="project" value="UniProtKB-UniRule"/>
</dbReference>
<comment type="subcellular location">
    <subcellularLocation>
        <location evidence="1 9">Endoplasmic reticulum membrane</location>
        <topology evidence="1 9">Multi-pass membrane protein</topology>
    </subcellularLocation>
</comment>
<dbReference type="GO" id="GO:0006465">
    <property type="term" value="P:signal peptide processing"/>
    <property type="evidence" value="ECO:0007669"/>
    <property type="project" value="UniProtKB-UniRule"/>
</dbReference>
<evidence type="ECO:0000256" key="1">
    <source>
        <dbReference type="ARBA" id="ARBA00004477"/>
    </source>
</evidence>
<dbReference type="PANTHER" id="PTHR13085:SF0">
    <property type="entry name" value="SIGNAL PEPTIDASE COMPLEX SUBUNIT 2"/>
    <property type="match status" value="1"/>
</dbReference>
<dbReference type="GO" id="GO:0045047">
    <property type="term" value="P:protein targeting to ER"/>
    <property type="evidence" value="ECO:0007669"/>
    <property type="project" value="TreeGrafter"/>
</dbReference>
<keyword evidence="7 9" id="KW-0472">Membrane</keyword>
<comment type="function">
    <text evidence="8 9">Component of the signal peptidase complex (SPC) which catalyzes the cleavage of N-terminal signal sequences from nascent proteins as they are translocated into the lumen of the endoplasmic reticulum. Enhances the enzymatic activity of SPC and facilitates the interactions between different components of the translocation site.</text>
</comment>
<feature type="transmembrane region" description="Helical" evidence="9">
    <location>
        <begin position="77"/>
        <end position="95"/>
    </location>
</feature>
<feature type="transmembrane region" description="Helical" evidence="9">
    <location>
        <begin position="47"/>
        <end position="65"/>
    </location>
</feature>
<gene>
    <name evidence="10" type="primary">spcs2_0</name>
    <name evidence="10" type="ORF">FJT64_011679</name>
</gene>
<reference evidence="10 11" key="1">
    <citation type="submission" date="2019-07" db="EMBL/GenBank/DDBJ databases">
        <title>Draft genome assembly of a fouling barnacle, Amphibalanus amphitrite (Darwin, 1854): The first reference genome for Thecostraca.</title>
        <authorList>
            <person name="Kim W."/>
        </authorList>
    </citation>
    <scope>NUCLEOTIDE SEQUENCE [LARGE SCALE GENOMIC DNA]</scope>
    <source>
        <strain evidence="10">SNU_AA5</strain>
        <tissue evidence="10">Soma without cirri and trophi</tissue>
    </source>
</reference>
<dbReference type="Proteomes" id="UP000440578">
    <property type="component" value="Unassembled WGS sequence"/>
</dbReference>
<dbReference type="OrthoDB" id="29558at2759"/>
<dbReference type="EMBL" id="VIIS01001981">
    <property type="protein sequence ID" value="KAF0290092.1"/>
    <property type="molecule type" value="Genomic_DNA"/>
</dbReference>
<evidence type="ECO:0000256" key="9">
    <source>
        <dbReference type="RuleBase" id="RU368033"/>
    </source>
</evidence>
<dbReference type="InterPro" id="IPR009582">
    <property type="entry name" value="Spc2/SPCS2"/>
</dbReference>
<evidence type="ECO:0000256" key="2">
    <source>
        <dbReference type="ARBA" id="ARBA00007324"/>
    </source>
</evidence>
<keyword evidence="6 9" id="KW-1133">Transmembrane helix</keyword>
<evidence type="ECO:0000256" key="4">
    <source>
        <dbReference type="ARBA" id="ARBA00022692"/>
    </source>
</evidence>
<name>A0A6A4VI07_AMPAM</name>
<sequence>MPAAVEDDTIKVDKWDGSAVKNALDDAVKETLLTKYKYSESHWLMDWRLAICTLAVGLSGLAIVWDFLHPFPASRSVLIFCVCSYFVLMGVLTLYTTYVEKNIFLVAVQKDAAGVDPDSKWEVSSSLKRFDDQYTLSVRYVDGSSKRERQASVTRSVAAFFDENGVLVRECLVPVVTKLHNSLLSGKKDK</sequence>
<dbReference type="AlphaFoldDB" id="A0A6A4VI07"/>
<evidence type="ECO:0000313" key="11">
    <source>
        <dbReference type="Proteomes" id="UP000440578"/>
    </source>
</evidence>
<keyword evidence="4 9" id="KW-0812">Transmembrane</keyword>
<protein>
    <recommendedName>
        <fullName evidence="3 9">Signal peptidase complex subunit 2</fullName>
    </recommendedName>
</protein>
<comment type="caution">
    <text evidence="10">The sequence shown here is derived from an EMBL/GenBank/DDBJ whole genome shotgun (WGS) entry which is preliminary data.</text>
</comment>
<keyword evidence="5 9" id="KW-0256">Endoplasmic reticulum</keyword>